<keyword evidence="4" id="KW-1185">Reference proteome</keyword>
<proteinExistence type="predicted"/>
<evidence type="ECO:0000259" key="2">
    <source>
        <dbReference type="PROSITE" id="PS50404"/>
    </source>
</evidence>
<dbReference type="RefSeq" id="WP_188908911.1">
    <property type="nucleotide sequence ID" value="NZ_BMIQ01000003.1"/>
</dbReference>
<dbReference type="SUPFAM" id="SSF52833">
    <property type="entry name" value="Thioredoxin-like"/>
    <property type="match status" value="1"/>
</dbReference>
<dbReference type="PROSITE" id="PS50404">
    <property type="entry name" value="GST_NTER"/>
    <property type="match status" value="1"/>
</dbReference>
<evidence type="ECO:0000256" key="1">
    <source>
        <dbReference type="SAM" id="MobiDB-lite"/>
    </source>
</evidence>
<dbReference type="PANTHER" id="PTHR44051:SF8">
    <property type="entry name" value="GLUTATHIONE S-TRANSFERASE GSTA"/>
    <property type="match status" value="1"/>
</dbReference>
<dbReference type="FunFam" id="3.40.30.10:FF:000331">
    <property type="entry name" value="Glutathione S-transferase"/>
    <property type="match status" value="1"/>
</dbReference>
<evidence type="ECO:0000313" key="3">
    <source>
        <dbReference type="EMBL" id="GGE05127.1"/>
    </source>
</evidence>
<dbReference type="InterPro" id="IPR004045">
    <property type="entry name" value="Glutathione_S-Trfase_N"/>
</dbReference>
<dbReference type="Gene3D" id="1.20.1050.10">
    <property type="match status" value="1"/>
</dbReference>
<accession>A0A916ZP35</accession>
<dbReference type="EMBL" id="BMIQ01000003">
    <property type="protein sequence ID" value="GGE05127.1"/>
    <property type="molecule type" value="Genomic_DNA"/>
</dbReference>
<dbReference type="CDD" id="cd03046">
    <property type="entry name" value="GST_N_GTT1_like"/>
    <property type="match status" value="1"/>
</dbReference>
<comment type="caution">
    <text evidence="3">The sequence shown here is derived from an EMBL/GenBank/DDBJ whole genome shotgun (WGS) entry which is preliminary data.</text>
</comment>
<reference evidence="3" key="2">
    <citation type="submission" date="2020-09" db="EMBL/GenBank/DDBJ databases">
        <authorList>
            <person name="Sun Q."/>
            <person name="Zhou Y."/>
        </authorList>
    </citation>
    <scope>NUCLEOTIDE SEQUENCE</scope>
    <source>
        <strain evidence="3">CGMCC 1.15367</strain>
    </source>
</reference>
<feature type="region of interest" description="Disordered" evidence="1">
    <location>
        <begin position="211"/>
        <end position="232"/>
    </location>
</feature>
<reference evidence="3" key="1">
    <citation type="journal article" date="2014" name="Int. J. Syst. Evol. Microbiol.">
        <title>Complete genome sequence of Corynebacterium casei LMG S-19264T (=DSM 44701T), isolated from a smear-ripened cheese.</title>
        <authorList>
            <consortium name="US DOE Joint Genome Institute (JGI-PGF)"/>
            <person name="Walter F."/>
            <person name="Albersmeier A."/>
            <person name="Kalinowski J."/>
            <person name="Ruckert C."/>
        </authorList>
    </citation>
    <scope>NUCLEOTIDE SEQUENCE</scope>
    <source>
        <strain evidence="3">CGMCC 1.15367</strain>
    </source>
</reference>
<dbReference type="InterPro" id="IPR036249">
    <property type="entry name" value="Thioredoxin-like_sf"/>
</dbReference>
<dbReference type="Proteomes" id="UP000644699">
    <property type="component" value="Unassembled WGS sequence"/>
</dbReference>
<dbReference type="InterPro" id="IPR036282">
    <property type="entry name" value="Glutathione-S-Trfase_C_sf"/>
</dbReference>
<name>A0A916ZP35_9HYPH</name>
<dbReference type="PANTHER" id="PTHR44051">
    <property type="entry name" value="GLUTATHIONE S-TRANSFERASE-RELATED"/>
    <property type="match status" value="1"/>
</dbReference>
<dbReference type="SFLD" id="SFLDS00019">
    <property type="entry name" value="Glutathione_Transferase_(cytos"/>
    <property type="match status" value="1"/>
</dbReference>
<gene>
    <name evidence="3" type="ORF">GCM10011390_25190</name>
</gene>
<dbReference type="InterPro" id="IPR040079">
    <property type="entry name" value="Glutathione_S-Trfase"/>
</dbReference>
<dbReference type="AlphaFoldDB" id="A0A916ZP35"/>
<organism evidence="3 4">
    <name type="scientific">Aureimonas endophytica</name>
    <dbReference type="NCBI Taxonomy" id="2027858"/>
    <lineage>
        <taxon>Bacteria</taxon>
        <taxon>Pseudomonadati</taxon>
        <taxon>Pseudomonadota</taxon>
        <taxon>Alphaproteobacteria</taxon>
        <taxon>Hyphomicrobiales</taxon>
        <taxon>Aurantimonadaceae</taxon>
        <taxon>Aureimonas</taxon>
    </lineage>
</organism>
<sequence>MPVTITAFERSPDGGRGLARDTRVRWALEEAGQPYEIRLVSFRALREPAHLARHPFGQIPTYEDGDLVLFETGAIVLHIAERHGGLLPEDAAARARAIAWMFASLNTVEPPILELTNARLLEGDRSWSGERLPLVEDRVRARLSQLSARLGDAEWLDGAFSAGDLLMVSVLLRLRSSGILDEEPTLAAYVARGEARPAYERAFAAQLRINGGGSRTAPRDGTGIEHNGAAKT</sequence>
<dbReference type="CDD" id="cd03207">
    <property type="entry name" value="GST_C_8"/>
    <property type="match status" value="1"/>
</dbReference>
<dbReference type="SFLD" id="SFLDG00358">
    <property type="entry name" value="Main_(cytGST)"/>
    <property type="match status" value="1"/>
</dbReference>
<dbReference type="Pfam" id="PF02798">
    <property type="entry name" value="GST_N"/>
    <property type="match status" value="1"/>
</dbReference>
<dbReference type="SUPFAM" id="SSF47616">
    <property type="entry name" value="GST C-terminal domain-like"/>
    <property type="match status" value="1"/>
</dbReference>
<evidence type="ECO:0000313" key="4">
    <source>
        <dbReference type="Proteomes" id="UP000644699"/>
    </source>
</evidence>
<dbReference type="Gene3D" id="3.40.30.10">
    <property type="entry name" value="Glutaredoxin"/>
    <property type="match status" value="1"/>
</dbReference>
<feature type="domain" description="GST N-terminal" evidence="2">
    <location>
        <begin position="8"/>
        <end position="87"/>
    </location>
</feature>
<protein>
    <submittedName>
        <fullName evidence="3">Glutathione S-transferase</fullName>
    </submittedName>
</protein>